<dbReference type="GO" id="GO:0030163">
    <property type="term" value="P:protein catabolic process"/>
    <property type="evidence" value="ECO:0007669"/>
    <property type="project" value="InterPro"/>
</dbReference>
<dbReference type="PROSITE" id="PS51786">
    <property type="entry name" value="LON_PROTEOLYTIC"/>
    <property type="match status" value="1"/>
</dbReference>
<feature type="active site" evidence="2">
    <location>
        <position position="651"/>
    </location>
</feature>
<evidence type="ECO:0000313" key="4">
    <source>
        <dbReference type="EMBL" id="CDF85551.1"/>
    </source>
</evidence>
<dbReference type="Gene3D" id="3.40.50.300">
    <property type="entry name" value="P-loop containing nucleotide triphosphate hydrolases"/>
    <property type="match status" value="2"/>
</dbReference>
<dbReference type="Gene3D" id="3.30.230.10">
    <property type="match status" value="1"/>
</dbReference>
<evidence type="ECO:0000259" key="3">
    <source>
        <dbReference type="PROSITE" id="PS51786"/>
    </source>
</evidence>
<dbReference type="Pfam" id="PF13654">
    <property type="entry name" value="AAA_32"/>
    <property type="match status" value="1"/>
</dbReference>
<keyword evidence="1 2" id="KW-0645">Protease</keyword>
<evidence type="ECO:0000313" key="5">
    <source>
        <dbReference type="Proteomes" id="UP000025241"/>
    </source>
</evidence>
<keyword evidence="2" id="KW-0720">Serine protease</keyword>
<gene>
    <name evidence="4" type="ORF">PKB_4226</name>
</gene>
<dbReference type="InterPro" id="IPR027065">
    <property type="entry name" value="Lon_Prtase"/>
</dbReference>
<dbReference type="PATRIC" id="fig|1301098.3.peg.4233"/>
<keyword evidence="2" id="KW-0378">Hydrolase</keyword>
<evidence type="ECO:0000256" key="1">
    <source>
        <dbReference type="ARBA" id="ARBA00022670"/>
    </source>
</evidence>
<dbReference type="eggNOG" id="COG1067">
    <property type="taxonomic scope" value="Bacteria"/>
</dbReference>
<dbReference type="GO" id="GO:0005524">
    <property type="term" value="F:ATP binding"/>
    <property type="evidence" value="ECO:0007669"/>
    <property type="project" value="InterPro"/>
</dbReference>
<accession>A0A024HL15</accession>
<reference evidence="4 5" key="2">
    <citation type="submission" date="2014-05" db="EMBL/GenBank/DDBJ databases">
        <title>Genome sequence of the 3-chlorobenzoate degrading bacterium Pseudomonas knackmussii B13 shows multiple evidence for horizontal gene transfer.</title>
        <authorList>
            <person name="Miyazaki R."/>
            <person name="Bertelli C."/>
            <person name="Falquet L."/>
            <person name="Robinson-Rechavi M."/>
            <person name="Gharib W."/>
            <person name="Roy S."/>
            <person name="Van der Meer J.R."/>
        </authorList>
    </citation>
    <scope>NUCLEOTIDE SEQUENCE [LARGE SCALE GENOMIC DNA]</scope>
    <source>
        <strain evidence="4 5">B13</strain>
    </source>
</reference>
<dbReference type="STRING" id="1301098.PKB_4226"/>
<dbReference type="Pfam" id="PF05362">
    <property type="entry name" value="Lon_C"/>
    <property type="match status" value="1"/>
</dbReference>
<dbReference type="InterPro" id="IPR014721">
    <property type="entry name" value="Ribsml_uS5_D2-typ_fold_subgr"/>
</dbReference>
<reference evidence="4 5" key="1">
    <citation type="submission" date="2013-03" db="EMBL/GenBank/DDBJ databases">
        <authorList>
            <person name="Linke B."/>
        </authorList>
    </citation>
    <scope>NUCLEOTIDE SEQUENCE [LARGE SCALE GENOMIC DNA]</scope>
    <source>
        <strain evidence="4 5">B13</strain>
    </source>
</reference>
<feature type="active site" evidence="2">
    <location>
        <position position="694"/>
    </location>
</feature>
<proteinExistence type="inferred from homology"/>
<dbReference type="InterPro" id="IPR046844">
    <property type="entry name" value="Lon-like_helical"/>
</dbReference>
<dbReference type="KEGG" id="pkc:PKB_4226"/>
<dbReference type="Pfam" id="PF20437">
    <property type="entry name" value="LonC_helical"/>
    <property type="match status" value="1"/>
</dbReference>
<dbReference type="InterPro" id="IPR027417">
    <property type="entry name" value="P-loop_NTPase"/>
</dbReference>
<dbReference type="EMBL" id="HG322950">
    <property type="protein sequence ID" value="CDF85551.1"/>
    <property type="molecule type" value="Genomic_DNA"/>
</dbReference>
<dbReference type="SUPFAM" id="SSF52540">
    <property type="entry name" value="P-loop containing nucleoside triphosphate hydrolases"/>
    <property type="match status" value="1"/>
</dbReference>
<dbReference type="Gene3D" id="1.10.8.60">
    <property type="match status" value="1"/>
</dbReference>
<name>A0A024HL15_PSEKB</name>
<comment type="catalytic activity">
    <reaction evidence="2">
        <text>Hydrolysis of proteins in presence of ATP.</text>
        <dbReference type="EC" id="3.4.21.53"/>
    </reaction>
</comment>
<dbReference type="SUPFAM" id="SSF54211">
    <property type="entry name" value="Ribosomal protein S5 domain 2-like"/>
    <property type="match status" value="1"/>
</dbReference>
<dbReference type="InterPro" id="IPR008269">
    <property type="entry name" value="Lon_proteolytic"/>
</dbReference>
<keyword evidence="5" id="KW-1185">Reference proteome</keyword>
<dbReference type="RefSeq" id="WP_043254128.1">
    <property type="nucleotide sequence ID" value="NZ_HG322950.1"/>
</dbReference>
<dbReference type="InterPro" id="IPR046843">
    <property type="entry name" value="LonB_AAA-LID"/>
</dbReference>
<dbReference type="Pfam" id="PF20436">
    <property type="entry name" value="LonB_AAA-LID"/>
    <property type="match status" value="1"/>
</dbReference>
<dbReference type="InterPro" id="IPR041699">
    <property type="entry name" value="AAA_32"/>
</dbReference>
<comment type="similarity">
    <text evidence="2">Belongs to the peptidase S16 family.</text>
</comment>
<dbReference type="AlphaFoldDB" id="A0A024HL15"/>
<dbReference type="EC" id="3.4.21.53" evidence="2"/>
<dbReference type="InterPro" id="IPR020568">
    <property type="entry name" value="Ribosomal_Su5_D2-typ_SF"/>
</dbReference>
<dbReference type="PANTHER" id="PTHR10046">
    <property type="entry name" value="ATP DEPENDENT LON PROTEASE FAMILY MEMBER"/>
    <property type="match status" value="1"/>
</dbReference>
<protein>
    <recommendedName>
        <fullName evidence="2">endopeptidase La</fullName>
        <ecNumber evidence="2">3.4.21.53</ecNumber>
    </recommendedName>
</protein>
<organism evidence="4 5">
    <name type="scientific">Pseudomonas knackmussii (strain DSM 6978 / CCUG 54928 / LMG 23759 / B13)</name>
    <dbReference type="NCBI Taxonomy" id="1301098"/>
    <lineage>
        <taxon>Bacteria</taxon>
        <taxon>Pseudomonadati</taxon>
        <taxon>Pseudomonadota</taxon>
        <taxon>Gammaproteobacteria</taxon>
        <taxon>Pseudomonadales</taxon>
        <taxon>Pseudomonadaceae</taxon>
        <taxon>Pseudomonas</taxon>
    </lineage>
</organism>
<dbReference type="GO" id="GO:0006508">
    <property type="term" value="P:proteolysis"/>
    <property type="evidence" value="ECO:0007669"/>
    <property type="project" value="UniProtKB-KW"/>
</dbReference>
<dbReference type="GO" id="GO:0004176">
    <property type="term" value="F:ATP-dependent peptidase activity"/>
    <property type="evidence" value="ECO:0007669"/>
    <property type="project" value="UniProtKB-UniRule"/>
</dbReference>
<sequence length="806" mass="88401">MPPHPELTVPQLYQACDLEALGCASSADLADLDGGLGQERALGALRFGIGIRHEGYNLYVMGSPGLGKHAIVRQLLGRQAPLLEAPNDWCYVNNFRTPHKPRVLRLPAGTGCNLDGDLRALVRRLIVALPAAFDSAEYRSAVQGIKDKFKNREDQLFGDVEAAAKEAGIVLLRTPAGFTLAPTKDGEVMDAEAFGKLPESERRQIDEHTEQISQLLRQTVQQVAQASRDHDLQIEQLNQAVARATVDRQFNHLAGQYAHLEQVALYLDEVKRDMIEKGLELFGSAPAERMLDHQRLTPFNRYFVNVLVDNGASDDAPLVYEDFPSYQNLFGRIEHQAMMGTLHTDFTLIKGGALHRANGGYLLLDARKLLLTPFAWDALKRALQAGELRIQSPEQLLSLASTISLEPDPIPLRVKVVLIGDRLLHHLLTQLDPEFPLLFKVQADFAEDMPRSADSARLYARLLATLQRRERLRVLETAAIGRLIEEAARTADDGEKMTLNMQALLDLLHEADYWAGEGRQELIRREDVERAVQERRQRAGQIRERQLEATLRDLRHIETDGKRVAQINGLSVLQLGGQTFGQPARITATARLGDGKLIDIEREVELGGALHSKGVLILSACLASRFGGRQPLSFAATLVFEQSYGGVDGDSASAAELCVLQSALGELPLRQDLAITGSVDQHGRLQVIGGVNEKIEGFFDLCAARGLTGSQGVIIPQGNVCHLMLQRSLLDAVAEGRFHIYAVEHAEQAMELLTGLEAGVADADGRFPAGTVHGALQARLEAFAELRRRFAETAAPAGSPEQGSAP</sequence>
<dbReference type="GO" id="GO:0004252">
    <property type="term" value="F:serine-type endopeptidase activity"/>
    <property type="evidence" value="ECO:0007669"/>
    <property type="project" value="UniProtKB-UniRule"/>
</dbReference>
<dbReference type="OrthoDB" id="9758568at2"/>
<dbReference type="HOGENOM" id="CLU_014785_0_1_6"/>
<feature type="domain" description="Lon proteolytic" evidence="3">
    <location>
        <begin position="561"/>
        <end position="756"/>
    </location>
</feature>
<dbReference type="Proteomes" id="UP000025241">
    <property type="component" value="Chromosome I"/>
</dbReference>
<dbReference type="PRINTS" id="PR00830">
    <property type="entry name" value="ENDOLAPTASE"/>
</dbReference>
<evidence type="ECO:0000256" key="2">
    <source>
        <dbReference type="PROSITE-ProRule" id="PRU01122"/>
    </source>
</evidence>